<comment type="similarity">
    <text evidence="1 4">Belongs to the glycosyl hydrolase 30 family.</text>
</comment>
<dbReference type="InterPro" id="IPR001139">
    <property type="entry name" value="Glyco_hydro_30"/>
</dbReference>
<reference evidence="6" key="2">
    <citation type="journal article" name="Front. Microbiol.">
        <title>Degradative Capacity of Two Strains of Rhodonia placenta: From Phenotype to Genotype.</title>
        <authorList>
            <person name="Kolle M."/>
            <person name="Horta M.A.C."/>
            <person name="Nowrousian M."/>
            <person name="Ohm R.A."/>
            <person name="Benz J.P."/>
            <person name="Pilgard A."/>
        </authorList>
    </citation>
    <scope>NUCLEOTIDE SEQUENCE</scope>
    <source>
        <strain evidence="6">FPRL280</strain>
    </source>
</reference>
<reference evidence="6" key="1">
    <citation type="submission" date="2020-11" db="EMBL/GenBank/DDBJ databases">
        <authorList>
            <person name="Koelle M."/>
            <person name="Horta M.A.C."/>
            <person name="Nowrousian M."/>
            <person name="Ohm R.A."/>
            <person name="Benz P."/>
            <person name="Pilgard A."/>
        </authorList>
    </citation>
    <scope>NUCLEOTIDE SEQUENCE</scope>
    <source>
        <strain evidence="6">FPRL280</strain>
    </source>
</reference>
<dbReference type="GO" id="GO:0006680">
    <property type="term" value="P:glucosylceramide catabolic process"/>
    <property type="evidence" value="ECO:0007669"/>
    <property type="project" value="TreeGrafter"/>
</dbReference>
<protein>
    <recommendedName>
        <fullName evidence="5">Glycosyl hydrolase family 30 TIM-barrel domain-containing protein</fullName>
    </recommendedName>
</protein>
<evidence type="ECO:0000256" key="2">
    <source>
        <dbReference type="ARBA" id="ARBA00022729"/>
    </source>
</evidence>
<dbReference type="SUPFAM" id="SSF51445">
    <property type="entry name" value="(Trans)glycosidases"/>
    <property type="match status" value="1"/>
</dbReference>
<name>A0A8H7U413_9APHY</name>
<evidence type="ECO:0000256" key="4">
    <source>
        <dbReference type="RuleBase" id="RU361188"/>
    </source>
</evidence>
<dbReference type="InterPro" id="IPR013780">
    <property type="entry name" value="Glyco_hydro_b"/>
</dbReference>
<dbReference type="AlphaFoldDB" id="A0A8H7U413"/>
<dbReference type="Proteomes" id="UP000639403">
    <property type="component" value="Unassembled WGS sequence"/>
</dbReference>
<proteinExistence type="inferred from homology"/>
<dbReference type="Gene3D" id="3.20.20.80">
    <property type="entry name" value="Glycosidases"/>
    <property type="match status" value="1"/>
</dbReference>
<keyword evidence="4" id="KW-0326">Glycosidase</keyword>
<evidence type="ECO:0000256" key="1">
    <source>
        <dbReference type="ARBA" id="ARBA00005382"/>
    </source>
</evidence>
<dbReference type="PANTHER" id="PTHR11069">
    <property type="entry name" value="GLUCOSYLCERAMIDASE"/>
    <property type="match status" value="1"/>
</dbReference>
<dbReference type="Gene3D" id="2.60.40.1180">
    <property type="entry name" value="Golgi alpha-mannosidase II"/>
    <property type="match status" value="1"/>
</dbReference>
<sequence length="470" mass="51805">MLFHAVASSLVLAVPIAVQQIYDIWSTTWQRDSLFTYKDLSPNPIDFTSPGSTGTSDIVITDSTTYQSMVGFGAALTDSSAKLLSELKSKNAGNYWALLKKLFDPMDGGSGAGFSYLRIPLGASDFSDSVYSFDDVSGDTSLSHFDIDKAPSYLFSTLNDIVGINSYLKIQITPWSPPGWIKDSGTMNGGKFYTSYSDVYANYLLKRLQGYKSKGFDIWAISIQNEPLNSNPSYPTNLIDPFWESQVATKLRSLMNSNGFSGTDIIGFDHNWSDADGYPVELMEDTESAFDGVSFHCYAGSVSDQDTFHNAYPSKNVYFTECTGEFNSDWWSDVKWYSNNIFIGAVNHHARNAAMWNLALDGNGNPKLPGTTSCGGSDPCRGVVTINSDGTYELNQEFYVIAQASKAILPKDQGDPFGRRIKVDVGGNQNLVVSSFVTERTSSSDWNRYSLATYTFPVGVTTLWWYAAPQ</sequence>
<evidence type="ECO:0000256" key="3">
    <source>
        <dbReference type="ARBA" id="ARBA00022801"/>
    </source>
</evidence>
<comment type="caution">
    <text evidence="6">The sequence shown here is derived from an EMBL/GenBank/DDBJ whole genome shotgun (WGS) entry which is preliminary data.</text>
</comment>
<feature type="domain" description="Glycosyl hydrolase family 30 TIM-barrel" evidence="5">
    <location>
        <begin position="71"/>
        <end position="368"/>
    </location>
</feature>
<keyword evidence="3 4" id="KW-0378">Hydrolase</keyword>
<dbReference type="Pfam" id="PF02055">
    <property type="entry name" value="Glyco_hydro_30"/>
    <property type="match status" value="1"/>
</dbReference>
<evidence type="ECO:0000259" key="5">
    <source>
        <dbReference type="Pfam" id="PF02055"/>
    </source>
</evidence>
<dbReference type="PANTHER" id="PTHR11069:SF23">
    <property type="entry name" value="LYSOSOMAL ACID GLUCOSYLCERAMIDASE"/>
    <property type="match status" value="1"/>
</dbReference>
<dbReference type="InterPro" id="IPR017853">
    <property type="entry name" value="GH"/>
</dbReference>
<evidence type="ECO:0000313" key="6">
    <source>
        <dbReference type="EMBL" id="KAF9817084.1"/>
    </source>
</evidence>
<dbReference type="GO" id="GO:0016020">
    <property type="term" value="C:membrane"/>
    <property type="evidence" value="ECO:0007669"/>
    <property type="project" value="GOC"/>
</dbReference>
<dbReference type="GO" id="GO:0004348">
    <property type="term" value="F:glucosylceramidase activity"/>
    <property type="evidence" value="ECO:0007669"/>
    <property type="project" value="InterPro"/>
</dbReference>
<organism evidence="6 7">
    <name type="scientific">Rhodonia placenta</name>
    <dbReference type="NCBI Taxonomy" id="104341"/>
    <lineage>
        <taxon>Eukaryota</taxon>
        <taxon>Fungi</taxon>
        <taxon>Dikarya</taxon>
        <taxon>Basidiomycota</taxon>
        <taxon>Agaricomycotina</taxon>
        <taxon>Agaricomycetes</taxon>
        <taxon>Polyporales</taxon>
        <taxon>Adustoporiaceae</taxon>
        <taxon>Rhodonia</taxon>
    </lineage>
</organism>
<accession>A0A8H7U413</accession>
<dbReference type="InterPro" id="IPR033453">
    <property type="entry name" value="Glyco_hydro_30_TIM-barrel"/>
</dbReference>
<dbReference type="EMBL" id="JADOXO010000047">
    <property type="protein sequence ID" value="KAF9817084.1"/>
    <property type="molecule type" value="Genomic_DNA"/>
</dbReference>
<keyword evidence="2" id="KW-0732">Signal</keyword>
<gene>
    <name evidence="6" type="ORF">IEO21_03666</name>
</gene>
<evidence type="ECO:0000313" key="7">
    <source>
        <dbReference type="Proteomes" id="UP000639403"/>
    </source>
</evidence>